<dbReference type="Proteomes" id="UP000478740">
    <property type="component" value="Unassembled WGS sequence"/>
</dbReference>
<dbReference type="EMBL" id="WMII01000002">
    <property type="protein sequence ID" value="MTH63071.1"/>
    <property type="molecule type" value="Genomic_DNA"/>
</dbReference>
<organism evidence="1 2">
    <name type="scientific">Paracoccus shanxieyensis</name>
    <dbReference type="NCBI Taxonomy" id="2675752"/>
    <lineage>
        <taxon>Bacteria</taxon>
        <taxon>Pseudomonadati</taxon>
        <taxon>Pseudomonadota</taxon>
        <taxon>Alphaproteobacteria</taxon>
        <taxon>Rhodobacterales</taxon>
        <taxon>Paracoccaceae</taxon>
        <taxon>Paracoccus</taxon>
    </lineage>
</organism>
<dbReference type="RefSeq" id="WP_155097800.1">
    <property type="nucleotide sequence ID" value="NZ_WMIH01000017.1"/>
</dbReference>
<reference evidence="1 2" key="1">
    <citation type="submission" date="2019-11" db="EMBL/GenBank/DDBJ databases">
        <authorList>
            <person name="Dong K."/>
        </authorList>
    </citation>
    <scope>NUCLEOTIDE SEQUENCE [LARGE SCALE GENOMIC DNA]</scope>
    <source>
        <strain evidence="1 2">DK608</strain>
    </source>
</reference>
<accession>A0A6L6ITY3</accession>
<keyword evidence="2" id="KW-1185">Reference proteome</keyword>
<evidence type="ECO:0000313" key="2">
    <source>
        <dbReference type="Proteomes" id="UP000478740"/>
    </source>
</evidence>
<evidence type="ECO:0000313" key="1">
    <source>
        <dbReference type="EMBL" id="MTH63071.1"/>
    </source>
</evidence>
<gene>
    <name evidence="1" type="ORF">GL284_02165</name>
</gene>
<protein>
    <submittedName>
        <fullName evidence="1">Uncharacterized protein</fullName>
    </submittedName>
</protein>
<sequence length="523" mass="56889">MMMNLDFCFMDDARIVAVAGWTTSARPDLRLHVDDEVLMPVLIARHVRRDLRSSEPLGAIALFDLAALGDTFDAGSATVHLAEGQDFIEIRTPRLSEDAARLIQIGVDEVFFAVLRLIATRHLVLADDSTGRDISARLRLSPSAGSETENHILAIDRCHASTTGQGAVIGWYMPAGHAPDALCALALADDMVVPVDLFPGVMTRADLAPYAPRYRFTGRDGYGGGWRFPAAPTGPVRVLLMVPGEYVLPGIFATAHPTGAADLAQQVATAALGMDNTADRDRLRRALLPASLPDPQPLEAPDTFTDPGTDTLLILDHDLADHDLRDVLRRIGPHIPASLRLHLLRPCLTPALQNGIDGARREIPGDLRLEGVSLDIPQPGRLPARVVFARSGTLFQFNAAQLFAASPTKPRLMLLDPIGAVMPDAKASADRFARDLLPFALSIEAAAFFGHLAQIPDCFLTQEARIRILAERLMAQDRAELSRADIFRYFEGKSGPHSQSLTQGTDWHAHDAESRRLIRKDAA</sequence>
<name>A0A6L6ITY3_9RHOB</name>
<proteinExistence type="predicted"/>
<comment type="caution">
    <text evidence="1">The sequence shown here is derived from an EMBL/GenBank/DDBJ whole genome shotgun (WGS) entry which is preliminary data.</text>
</comment>
<dbReference type="AlphaFoldDB" id="A0A6L6ITY3"/>